<reference evidence="3 4" key="1">
    <citation type="submission" date="2016-04" db="EMBL/GenBank/DDBJ databases">
        <title>Reclassification of Paraburkholderia panaciterrae (Farh et al. 2015) Dobritsa &amp; Samadpour 2016 as a later homotypic synonym of Paraburkholderia ginsengiterrae (Farh et al. 2015) Dobritsa &amp; Samadpour 2016.</title>
        <authorList>
            <person name="Dobritsa A.P."/>
            <person name="Kutumbaka K."/>
            <person name="Samadpour M."/>
        </authorList>
    </citation>
    <scope>NUCLEOTIDE SEQUENCE [LARGE SCALE GENOMIC DNA]</scope>
    <source>
        <strain evidence="1 4">DCY85</strain>
        <strain evidence="2 3">DCY85-1</strain>
    </source>
</reference>
<dbReference type="GO" id="GO:0004497">
    <property type="term" value="F:monooxygenase activity"/>
    <property type="evidence" value="ECO:0007669"/>
    <property type="project" value="UniProtKB-KW"/>
</dbReference>
<keyword evidence="1" id="KW-0560">Oxidoreductase</keyword>
<dbReference type="STRING" id="1462993.A6V36_34575"/>
<dbReference type="EMBL" id="LXKA01000345">
    <property type="protein sequence ID" value="OAJ55151.1"/>
    <property type="molecule type" value="Genomic_DNA"/>
</dbReference>
<dbReference type="EMBL" id="LXJZ01000191">
    <property type="protein sequence ID" value="OAJ55587.1"/>
    <property type="molecule type" value="Genomic_DNA"/>
</dbReference>
<name>A0A1A9N1T3_9BURK</name>
<sequence length="101" mass="11155">MIKHALFVRLEAKPGKEQAVADFLADGLEMTNREATTPIWFALRLSPNTFGVFDAFASEEDRQAHLAGNMAKSLMARVDEMLAHPPTVEPFDVLAIKNTLA</sequence>
<organism evidence="1 4">
    <name type="scientific">Paraburkholderia ginsengiterrae</name>
    <dbReference type="NCBI Taxonomy" id="1462993"/>
    <lineage>
        <taxon>Bacteria</taxon>
        <taxon>Pseudomonadati</taxon>
        <taxon>Pseudomonadota</taxon>
        <taxon>Betaproteobacteria</taxon>
        <taxon>Burkholderiales</taxon>
        <taxon>Burkholderiaceae</taxon>
        <taxon>Paraburkholderia</taxon>
    </lineage>
</organism>
<gene>
    <name evidence="2" type="ORF">A6V36_34575</name>
    <name evidence="1" type="ORF">A6V37_33845</name>
</gene>
<dbReference type="OrthoDB" id="9804891at2"/>
<keyword evidence="3" id="KW-1185">Reference proteome</keyword>
<dbReference type="Proteomes" id="UP000077961">
    <property type="component" value="Unassembled WGS sequence"/>
</dbReference>
<dbReference type="InterPro" id="IPR011008">
    <property type="entry name" value="Dimeric_a/b-barrel"/>
</dbReference>
<proteinExistence type="predicted"/>
<dbReference type="SUPFAM" id="SSF54909">
    <property type="entry name" value="Dimeric alpha+beta barrel"/>
    <property type="match status" value="1"/>
</dbReference>
<keyword evidence="1" id="KW-0503">Monooxygenase</keyword>
<dbReference type="Proteomes" id="UP000078116">
    <property type="component" value="Unassembled WGS sequence"/>
</dbReference>
<dbReference type="AlphaFoldDB" id="A0A1A9N1T3"/>
<protein>
    <submittedName>
        <fullName evidence="1">Antibiotic biosynthesis monooxygenase</fullName>
    </submittedName>
</protein>
<comment type="caution">
    <text evidence="1">The sequence shown here is derived from an EMBL/GenBank/DDBJ whole genome shotgun (WGS) entry which is preliminary data.</text>
</comment>
<dbReference type="RefSeq" id="WP_064270107.1">
    <property type="nucleotide sequence ID" value="NZ_LXJZ01000191.1"/>
</dbReference>
<evidence type="ECO:0000313" key="2">
    <source>
        <dbReference type="EMBL" id="OAJ55587.1"/>
    </source>
</evidence>
<evidence type="ECO:0000313" key="1">
    <source>
        <dbReference type="EMBL" id="OAJ55151.1"/>
    </source>
</evidence>
<accession>A0A1A9N1T3</accession>
<dbReference type="Gene3D" id="3.30.70.100">
    <property type="match status" value="1"/>
</dbReference>
<evidence type="ECO:0000313" key="4">
    <source>
        <dbReference type="Proteomes" id="UP000078116"/>
    </source>
</evidence>
<evidence type="ECO:0000313" key="3">
    <source>
        <dbReference type="Proteomes" id="UP000077961"/>
    </source>
</evidence>